<dbReference type="Pfam" id="PF11887">
    <property type="entry name" value="Mce4_CUP1"/>
    <property type="match status" value="1"/>
</dbReference>
<reference evidence="3 4" key="1">
    <citation type="submission" date="2020-07" db="EMBL/GenBank/DDBJ databases">
        <title>Sequencing the genomes of 1000 actinobacteria strains.</title>
        <authorList>
            <person name="Klenk H.-P."/>
        </authorList>
    </citation>
    <scope>NUCLEOTIDE SEQUENCE [LARGE SCALE GENOMIC DNA]</scope>
    <source>
        <strain evidence="3 4">DSM 103833</strain>
    </source>
</reference>
<proteinExistence type="predicted"/>
<keyword evidence="4" id="KW-1185">Reference proteome</keyword>
<evidence type="ECO:0000313" key="3">
    <source>
        <dbReference type="EMBL" id="NYJ03308.1"/>
    </source>
</evidence>
<feature type="domain" description="Mammalian cell entry C-terminal" evidence="2">
    <location>
        <begin position="158"/>
        <end position="345"/>
    </location>
</feature>
<organism evidence="3 4">
    <name type="scientific">Nocardioides thalensis</name>
    <dbReference type="NCBI Taxonomy" id="1914755"/>
    <lineage>
        <taxon>Bacteria</taxon>
        <taxon>Bacillati</taxon>
        <taxon>Actinomycetota</taxon>
        <taxon>Actinomycetes</taxon>
        <taxon>Propionibacteriales</taxon>
        <taxon>Nocardioidaceae</taxon>
        <taxon>Nocardioides</taxon>
    </lineage>
</organism>
<protein>
    <submittedName>
        <fullName evidence="3">ABC-type transporter Mla subunit MlaD</fullName>
    </submittedName>
</protein>
<evidence type="ECO:0000313" key="4">
    <source>
        <dbReference type="Proteomes" id="UP000530424"/>
    </source>
</evidence>
<evidence type="ECO:0000259" key="2">
    <source>
        <dbReference type="Pfam" id="PF11887"/>
    </source>
</evidence>
<gene>
    <name evidence="3" type="ORF">HNR19_004006</name>
</gene>
<dbReference type="PANTHER" id="PTHR33371">
    <property type="entry name" value="INTERMEMBRANE PHOSPHOLIPID TRANSPORT SYSTEM BINDING PROTEIN MLAD-RELATED"/>
    <property type="match status" value="1"/>
</dbReference>
<dbReference type="InterPro" id="IPR003399">
    <property type="entry name" value="Mce/MlaD"/>
</dbReference>
<dbReference type="EMBL" id="JACCFP010000001">
    <property type="protein sequence ID" value="NYJ03308.1"/>
    <property type="molecule type" value="Genomic_DNA"/>
</dbReference>
<name>A0A853CA49_9ACTN</name>
<sequence>MSELLFPHSSARPRALRLRLAALGVVGCLALGVVAGVLGLQTLGVVSDDVRVRVELATVGDSLGVNSDVKYQGLRVGRVVHVDPSPSEDGDGWDGPHAEVLVEPEHADLIPASVRARVLPGTLFGNDYVDLAAPAGRTTTVVAAGAGGTGGADGAADAHLADGDVVRADTSEETLRLMDTFSATQRLLAAVDPAQWDVALSQLADSLDGRGATLAEMIRDGGAMLGRWHDLYPQLRRDIELLASNSDLFADVEPQLVTAIRDTRPLARTLVEEADGTTELLAGVPDLLEGDDGMTAFLRDNGTDTALLLNATAANLEVFADRYPSFALLLERVPQLLENGARAVKNGRIQMEGVLGLQLIDAYGPEDCPSYRGLRGRCGGTP</sequence>
<accession>A0A853CA49</accession>
<feature type="domain" description="Mce/MlaD" evidence="1">
    <location>
        <begin position="50"/>
        <end position="132"/>
    </location>
</feature>
<comment type="caution">
    <text evidence="3">The sequence shown here is derived from an EMBL/GenBank/DDBJ whole genome shotgun (WGS) entry which is preliminary data.</text>
</comment>
<dbReference type="RefSeq" id="WP_179669575.1">
    <property type="nucleotide sequence ID" value="NZ_JACCFP010000001.1"/>
</dbReference>
<dbReference type="InterPro" id="IPR024516">
    <property type="entry name" value="Mce_C"/>
</dbReference>
<dbReference type="GO" id="GO:0051701">
    <property type="term" value="P:biological process involved in interaction with host"/>
    <property type="evidence" value="ECO:0007669"/>
    <property type="project" value="TreeGrafter"/>
</dbReference>
<dbReference type="AlphaFoldDB" id="A0A853CA49"/>
<dbReference type="PANTHER" id="PTHR33371:SF19">
    <property type="entry name" value="MCE-FAMILY PROTEIN MCE4A"/>
    <property type="match status" value="1"/>
</dbReference>
<dbReference type="Pfam" id="PF02470">
    <property type="entry name" value="MlaD"/>
    <property type="match status" value="1"/>
</dbReference>
<evidence type="ECO:0000259" key="1">
    <source>
        <dbReference type="Pfam" id="PF02470"/>
    </source>
</evidence>
<dbReference type="GO" id="GO:0005576">
    <property type="term" value="C:extracellular region"/>
    <property type="evidence" value="ECO:0007669"/>
    <property type="project" value="TreeGrafter"/>
</dbReference>
<dbReference type="InterPro" id="IPR052336">
    <property type="entry name" value="MlaD_Phospholipid_Transporter"/>
</dbReference>
<dbReference type="Proteomes" id="UP000530424">
    <property type="component" value="Unassembled WGS sequence"/>
</dbReference>